<dbReference type="RefSeq" id="WP_016691156.1">
    <property type="nucleotide sequence ID" value="NZ_VLJT01000001.1"/>
</dbReference>
<organism evidence="3 4">
    <name type="scientific">Rhodococcus rhodochrous J45</name>
    <dbReference type="NCBI Taxonomy" id="935266"/>
    <lineage>
        <taxon>Bacteria</taxon>
        <taxon>Bacillati</taxon>
        <taxon>Actinomycetota</taxon>
        <taxon>Actinomycetes</taxon>
        <taxon>Mycobacteriales</taxon>
        <taxon>Nocardiaceae</taxon>
        <taxon>Rhodococcus</taxon>
    </lineage>
</organism>
<dbReference type="PANTHER" id="PTHR48081">
    <property type="entry name" value="AB HYDROLASE SUPERFAMILY PROTEIN C4A8.06C"/>
    <property type="match status" value="1"/>
</dbReference>
<proteinExistence type="predicted"/>
<sequence>MALDSATTAFLAQMAEAGGPALHEMTPQEAREMSDGFIELVGEGPEMARVETITVSSTNGYEVPVRVLVPSDAARGFIVYLHGGGWVVGSLDGYDTLGRQLAERTACAVAIVDYRLAPEHEFPAAAEDSWAVLEWAAENRGNYAAADGPLVVAGDSAGGNLSAVVAQRTVREAGPRIDLQVLVYPVTDDNFDNTSYRDPANELMLTATSMKWFWDLYVPDANDRARWDAAPLKAQSLAGVAPAAVLVAEHDVLHDEGRAYARKLAESGVPVRERVFDGQMHGFFQFVNVLPGAKDGMDYVVDAVNDLLDGKPIAAATSGEEARA</sequence>
<dbReference type="AlphaFoldDB" id="A0A562EST5"/>
<gene>
    <name evidence="3" type="ORF">L618_000100004920</name>
</gene>
<comment type="caution">
    <text evidence="3">The sequence shown here is derived from an EMBL/GenBank/DDBJ whole genome shotgun (WGS) entry which is preliminary data.</text>
</comment>
<dbReference type="InterPro" id="IPR050300">
    <property type="entry name" value="GDXG_lipolytic_enzyme"/>
</dbReference>
<evidence type="ECO:0000256" key="1">
    <source>
        <dbReference type="ARBA" id="ARBA00022801"/>
    </source>
</evidence>
<evidence type="ECO:0000259" key="2">
    <source>
        <dbReference type="Pfam" id="PF07859"/>
    </source>
</evidence>
<keyword evidence="1" id="KW-0378">Hydrolase</keyword>
<accession>A0A562EST5</accession>
<reference evidence="3 4" key="1">
    <citation type="submission" date="2019-07" db="EMBL/GenBank/DDBJ databases">
        <title>Genome sequencing of lignin-degrading bacterial isolates.</title>
        <authorList>
            <person name="Gladden J."/>
        </authorList>
    </citation>
    <scope>NUCLEOTIDE SEQUENCE [LARGE SCALE GENOMIC DNA]</scope>
    <source>
        <strain evidence="3 4">J45</strain>
    </source>
</reference>
<evidence type="ECO:0000313" key="3">
    <source>
        <dbReference type="EMBL" id="TWH25037.1"/>
    </source>
</evidence>
<dbReference type="Proteomes" id="UP000317573">
    <property type="component" value="Unassembled WGS sequence"/>
</dbReference>
<evidence type="ECO:0000313" key="4">
    <source>
        <dbReference type="Proteomes" id="UP000317573"/>
    </source>
</evidence>
<feature type="domain" description="Alpha/beta hydrolase fold-3" evidence="2">
    <location>
        <begin position="78"/>
        <end position="284"/>
    </location>
</feature>
<name>A0A562EST5_RHORH</name>
<dbReference type="InterPro" id="IPR013094">
    <property type="entry name" value="AB_hydrolase_3"/>
</dbReference>
<dbReference type="EMBL" id="VLJT01000001">
    <property type="protein sequence ID" value="TWH25037.1"/>
    <property type="molecule type" value="Genomic_DNA"/>
</dbReference>
<dbReference type="Gene3D" id="3.40.50.1820">
    <property type="entry name" value="alpha/beta hydrolase"/>
    <property type="match status" value="1"/>
</dbReference>
<dbReference type="SUPFAM" id="SSF53474">
    <property type="entry name" value="alpha/beta-Hydrolases"/>
    <property type="match status" value="1"/>
</dbReference>
<dbReference type="InterPro" id="IPR029058">
    <property type="entry name" value="AB_hydrolase_fold"/>
</dbReference>
<dbReference type="GO" id="GO:0016787">
    <property type="term" value="F:hydrolase activity"/>
    <property type="evidence" value="ECO:0007669"/>
    <property type="project" value="UniProtKB-KW"/>
</dbReference>
<dbReference type="PANTHER" id="PTHR48081:SF8">
    <property type="entry name" value="ALPHA_BETA HYDROLASE FOLD-3 DOMAIN-CONTAINING PROTEIN-RELATED"/>
    <property type="match status" value="1"/>
</dbReference>
<protein>
    <submittedName>
        <fullName evidence="3">Acetyl esterase</fullName>
    </submittedName>
</protein>
<dbReference type="Pfam" id="PF07859">
    <property type="entry name" value="Abhydrolase_3"/>
    <property type="match status" value="1"/>
</dbReference>